<dbReference type="Gene3D" id="3.30.420.380">
    <property type="match status" value="1"/>
</dbReference>
<dbReference type="Pfam" id="PF12693">
    <property type="entry name" value="GspL_C"/>
    <property type="match status" value="1"/>
</dbReference>
<comment type="subcellular location">
    <subcellularLocation>
        <location evidence="1">Cell inner membrane</location>
        <topology evidence="1">Single-pass membrane protein</topology>
    </subcellularLocation>
</comment>
<protein>
    <recommendedName>
        <fullName evidence="12">General secretion pathway protein L</fullName>
    </recommendedName>
</protein>
<evidence type="ECO:0000256" key="1">
    <source>
        <dbReference type="ARBA" id="ARBA00004377"/>
    </source>
</evidence>
<dbReference type="Pfam" id="PF05134">
    <property type="entry name" value="T2SSL"/>
    <property type="match status" value="1"/>
</dbReference>
<evidence type="ECO:0008006" key="12">
    <source>
        <dbReference type="Google" id="ProtNLM"/>
    </source>
</evidence>
<dbReference type="InterPro" id="IPR007812">
    <property type="entry name" value="T2SS_protein-GspL"/>
</dbReference>
<organism evidence="11">
    <name type="scientific">hydrothermal vent metagenome</name>
    <dbReference type="NCBI Taxonomy" id="652676"/>
    <lineage>
        <taxon>unclassified sequences</taxon>
        <taxon>metagenomes</taxon>
        <taxon>ecological metagenomes</taxon>
    </lineage>
</organism>
<evidence type="ECO:0000256" key="7">
    <source>
        <dbReference type="ARBA" id="ARBA00022989"/>
    </source>
</evidence>
<sequence length="407" mass="45215">MARTILLRIDPTATDASWQRIENGQLAGSFHKGRLAEAFRYCRGASVVVMVPAEEVFITRIPLPGKNRKKLIKAVPYAVEDQIVDDIETLHFALSSVPQEGKYIIAAVETRLIDYWDNALKAVGIHVETMIPDVLALLDSKESWSVLLEPNRALVRTPEGMFSSDIENLPLMLNNQYNLTEGKPDEVTVYDCSQANHMTTLKALCSNIEFSLVDCPDGPFSVFARHYDTRNSVNLLQGEYNRQQGIGRHVKPWIPAAGLFAVWIGWQLVVNVSAMIDLGSRSEELTLQMQDVYKSAFRGAKKPPLGYERSSMESKINKLLEKQGQAKGGLQEMLVKTAPILKNVKGVVIDGLRFSNGKLDIDLTVKGSSDVEPLEEKIKQQTGWEVKSNASTSKGVTKVRLNIKSSS</sequence>
<evidence type="ECO:0000256" key="6">
    <source>
        <dbReference type="ARBA" id="ARBA00022927"/>
    </source>
</evidence>
<evidence type="ECO:0000256" key="5">
    <source>
        <dbReference type="ARBA" id="ARBA00022692"/>
    </source>
</evidence>
<keyword evidence="6" id="KW-0653">Protein transport</keyword>
<keyword evidence="2" id="KW-0813">Transport</keyword>
<dbReference type="InterPro" id="IPR024230">
    <property type="entry name" value="GspL_cyto_dom"/>
</dbReference>
<dbReference type="AlphaFoldDB" id="A0A3B1AAP7"/>
<evidence type="ECO:0000256" key="2">
    <source>
        <dbReference type="ARBA" id="ARBA00022448"/>
    </source>
</evidence>
<dbReference type="NCBIfam" id="TIGR01709">
    <property type="entry name" value="typeII_sec_gspL"/>
    <property type="match status" value="1"/>
</dbReference>
<dbReference type="GO" id="GO:0015628">
    <property type="term" value="P:protein secretion by the type II secretion system"/>
    <property type="evidence" value="ECO:0007669"/>
    <property type="project" value="InterPro"/>
</dbReference>
<dbReference type="Gene3D" id="3.30.420.370">
    <property type="match status" value="1"/>
</dbReference>
<dbReference type="SUPFAM" id="SSF53067">
    <property type="entry name" value="Actin-like ATPase domain"/>
    <property type="match status" value="1"/>
</dbReference>
<dbReference type="InterPro" id="IPR043129">
    <property type="entry name" value="ATPase_NBD"/>
</dbReference>
<dbReference type="CDD" id="cd24017">
    <property type="entry name" value="ASKHA_T2SSL_N"/>
    <property type="match status" value="1"/>
</dbReference>
<evidence type="ECO:0000313" key="11">
    <source>
        <dbReference type="EMBL" id="VAW95309.1"/>
    </source>
</evidence>
<dbReference type="GO" id="GO:0015627">
    <property type="term" value="C:type II protein secretion system complex"/>
    <property type="evidence" value="ECO:0007669"/>
    <property type="project" value="InterPro"/>
</dbReference>
<keyword evidence="4" id="KW-0997">Cell inner membrane</keyword>
<feature type="domain" description="GspL periplasmic" evidence="10">
    <location>
        <begin position="248"/>
        <end position="388"/>
    </location>
</feature>
<reference evidence="11" key="1">
    <citation type="submission" date="2018-06" db="EMBL/GenBank/DDBJ databases">
        <authorList>
            <person name="Zhirakovskaya E."/>
        </authorList>
    </citation>
    <scope>NUCLEOTIDE SEQUENCE</scope>
</reference>
<keyword evidence="8" id="KW-0472">Membrane</keyword>
<dbReference type="EMBL" id="UOFR01000032">
    <property type="protein sequence ID" value="VAW95309.1"/>
    <property type="molecule type" value="Genomic_DNA"/>
</dbReference>
<dbReference type="GO" id="GO:0005886">
    <property type="term" value="C:plasma membrane"/>
    <property type="evidence" value="ECO:0007669"/>
    <property type="project" value="UniProtKB-SubCell"/>
</dbReference>
<evidence type="ECO:0000259" key="9">
    <source>
        <dbReference type="Pfam" id="PF05134"/>
    </source>
</evidence>
<accession>A0A3B1AAP7</accession>
<dbReference type="GO" id="GO:0009276">
    <property type="term" value="C:Gram-negative-bacterium-type cell wall"/>
    <property type="evidence" value="ECO:0007669"/>
    <property type="project" value="InterPro"/>
</dbReference>
<evidence type="ECO:0000256" key="4">
    <source>
        <dbReference type="ARBA" id="ARBA00022519"/>
    </source>
</evidence>
<name>A0A3B1AAP7_9ZZZZ</name>
<evidence type="ECO:0000259" key="10">
    <source>
        <dbReference type="Pfam" id="PF12693"/>
    </source>
</evidence>
<keyword evidence="7" id="KW-1133">Transmembrane helix</keyword>
<feature type="domain" description="GspL cytoplasmic actin-ATPase-like" evidence="9">
    <location>
        <begin position="21"/>
        <end position="242"/>
    </location>
</feature>
<dbReference type="PIRSF" id="PIRSF015761">
    <property type="entry name" value="Protein_L"/>
    <property type="match status" value="1"/>
</dbReference>
<proteinExistence type="predicted"/>
<evidence type="ECO:0000256" key="3">
    <source>
        <dbReference type="ARBA" id="ARBA00022475"/>
    </source>
</evidence>
<dbReference type="InterPro" id="IPR025691">
    <property type="entry name" value="GspL_pp_dom"/>
</dbReference>
<keyword evidence="5" id="KW-0812">Transmembrane</keyword>
<evidence type="ECO:0000256" key="8">
    <source>
        <dbReference type="ARBA" id="ARBA00023136"/>
    </source>
</evidence>
<gene>
    <name evidence="11" type="ORF">MNBD_GAMMA21-1446</name>
</gene>
<keyword evidence="3" id="KW-1003">Cell membrane</keyword>